<evidence type="ECO:0000313" key="2">
    <source>
        <dbReference type="EMBL" id="KPI44148.1"/>
    </source>
</evidence>
<dbReference type="RefSeq" id="XP_018004111.1">
    <property type="nucleotide sequence ID" value="XM_018146895.1"/>
</dbReference>
<dbReference type="VEuPathDB" id="FungiDB:AB675_6594"/>
<proteinExistence type="predicted"/>
<protein>
    <submittedName>
        <fullName evidence="2">Uncharacterized protein</fullName>
    </submittedName>
</protein>
<reference evidence="2 3" key="1">
    <citation type="submission" date="2015-06" db="EMBL/GenBank/DDBJ databases">
        <title>Draft genome of the ant-associated black yeast Phialophora attae CBS 131958.</title>
        <authorList>
            <person name="Moreno L.F."/>
            <person name="Stielow B.J."/>
            <person name="de Hoog S."/>
            <person name="Vicente V.A."/>
            <person name="Weiss V.A."/>
            <person name="de Vries M."/>
            <person name="Cruz L.M."/>
            <person name="Souza E.M."/>
        </authorList>
    </citation>
    <scope>NUCLEOTIDE SEQUENCE [LARGE SCALE GENOMIC DNA]</scope>
    <source>
        <strain evidence="2 3">CBS 131958</strain>
    </source>
</reference>
<dbReference type="PANTHER" id="PTHR42023">
    <property type="entry name" value="BHLH DOMAIN-CONTAINING PROTEIN"/>
    <property type="match status" value="1"/>
</dbReference>
<feature type="compositionally biased region" description="Polar residues" evidence="1">
    <location>
        <begin position="53"/>
        <end position="64"/>
    </location>
</feature>
<feature type="compositionally biased region" description="Polar residues" evidence="1">
    <location>
        <begin position="283"/>
        <end position="298"/>
    </location>
</feature>
<dbReference type="OrthoDB" id="4507572at2759"/>
<feature type="compositionally biased region" description="Basic and acidic residues" evidence="1">
    <location>
        <begin position="84"/>
        <end position="103"/>
    </location>
</feature>
<dbReference type="EMBL" id="LFJN01000004">
    <property type="protein sequence ID" value="KPI44148.1"/>
    <property type="molecule type" value="Genomic_DNA"/>
</dbReference>
<keyword evidence="3" id="KW-1185">Reference proteome</keyword>
<comment type="caution">
    <text evidence="2">The sequence shown here is derived from an EMBL/GenBank/DDBJ whole genome shotgun (WGS) entry which is preliminary data.</text>
</comment>
<dbReference type="AlphaFoldDB" id="A0A0N0NQP6"/>
<gene>
    <name evidence="2" type="ORF">AB675_6594</name>
</gene>
<dbReference type="PANTHER" id="PTHR42023:SF1">
    <property type="entry name" value="BHLH DOMAIN-CONTAINING PROTEIN"/>
    <property type="match status" value="1"/>
</dbReference>
<organism evidence="2 3">
    <name type="scientific">Cyphellophora attinorum</name>
    <dbReference type="NCBI Taxonomy" id="1664694"/>
    <lineage>
        <taxon>Eukaryota</taxon>
        <taxon>Fungi</taxon>
        <taxon>Dikarya</taxon>
        <taxon>Ascomycota</taxon>
        <taxon>Pezizomycotina</taxon>
        <taxon>Eurotiomycetes</taxon>
        <taxon>Chaetothyriomycetidae</taxon>
        <taxon>Chaetothyriales</taxon>
        <taxon>Cyphellophoraceae</taxon>
        <taxon>Cyphellophora</taxon>
    </lineage>
</organism>
<feature type="region of interest" description="Disordered" evidence="1">
    <location>
        <begin position="46"/>
        <end position="531"/>
    </location>
</feature>
<dbReference type="STRING" id="1664694.A0A0N0NQP6"/>
<evidence type="ECO:0000256" key="1">
    <source>
        <dbReference type="SAM" id="MobiDB-lite"/>
    </source>
</evidence>
<evidence type="ECO:0000313" key="3">
    <source>
        <dbReference type="Proteomes" id="UP000038010"/>
    </source>
</evidence>
<name>A0A0N0NQP6_9EURO</name>
<dbReference type="GeneID" id="28738775"/>
<feature type="compositionally biased region" description="Polar residues" evidence="1">
    <location>
        <begin position="118"/>
        <end position="130"/>
    </location>
</feature>
<feature type="compositionally biased region" description="Basic and acidic residues" evidence="1">
    <location>
        <begin position="184"/>
        <end position="194"/>
    </location>
</feature>
<feature type="compositionally biased region" description="Polar residues" evidence="1">
    <location>
        <begin position="431"/>
        <end position="444"/>
    </location>
</feature>
<feature type="compositionally biased region" description="Polar residues" evidence="1">
    <location>
        <begin position="71"/>
        <end position="80"/>
    </location>
</feature>
<accession>A0A0N0NQP6</accession>
<feature type="compositionally biased region" description="Polar residues" evidence="1">
    <location>
        <begin position="468"/>
        <end position="496"/>
    </location>
</feature>
<sequence>MSYDEYYDQDERYLETIHEVESIRERPQSVAHPQALPELPFRAVPPLQHDNSRVASSVYSTNDATQRDSRIASSLYSQPSPGHPPEDIKTADLSNKENVRDEISPVSTPRSATFPIGSDTTVSPIESSFPTFARAPLPEHPVKSKIPLPRSTTANEGKTPPGQRTKKQDTKWDAYSGEQTTSDTGKRGSIRLEPDQIAMQFPQLKERTKQILAGLRDPEAKKTTWGRQPPPVEDPLDAPVQQRPAWKGASGREAVVEPVRNDRSARKGPLNIPQRNVSRDNPVASQARTQSPEVSAHSSPALGSGHLPVQEPHSFHQQVTSTENERSIRKVPSQEPVKPIAPLKTRQDKVKSQTDPTSGGLLQSPFQSPPARSAAPTRAPETAATHKHGVASPDGLGDEPSTPPRRSSLRMKHKQGLHPDSAAPQDEVSRFSWTTYATTVNDSPLSMHPATDSSPVPAMPSSIPPVQPRSNVAPSASSRAMRQYSNSDARHSTASIVSRKPVGDRRRSSSMQSSTAKDLPPPPPPEATSNKDKVDILEARQAHLFTRKVNNGRIRSELTEALRRNAIIYDIYKRKEVEVRIKELEREHDEITQEQHDVGVRLHRAQKKRDNADEYEGGTALWITRVTQ</sequence>
<feature type="compositionally biased region" description="Basic residues" evidence="1">
    <location>
        <begin position="407"/>
        <end position="416"/>
    </location>
</feature>
<feature type="compositionally biased region" description="Polar residues" evidence="1">
    <location>
        <begin position="353"/>
        <end position="366"/>
    </location>
</feature>
<feature type="compositionally biased region" description="Low complexity" evidence="1">
    <location>
        <begin position="369"/>
        <end position="383"/>
    </location>
</feature>
<dbReference type="Proteomes" id="UP000038010">
    <property type="component" value="Unassembled WGS sequence"/>
</dbReference>